<protein>
    <submittedName>
        <fullName evidence="6">DUF4476 domain-containing protein</fullName>
    </submittedName>
</protein>
<sequence length="314" mass="36423">MKNLIQTTALAVLLSTLAGCGLYDTANQRSQLMGNLHEGMTRKEVIATLGKPEFRRFNNGIEQWEYHKTHWGGEKTVITLDFQDDKVIALDSYDGTFPPVTAYPPIGTYPPYPESQGYPQRPQSWFDLLYRQVKEKPFKDDRLKLLQDAACRYRFTCSEVAELLKLFNFDDERLEALEILQPAISDYRNSDNIIDSMTFISGEKKAKEILARRYQPQRSSTDKEIDVIYNKVKKAFPSSEQLATLRREVQNKRLTCNQCVRLMSICDFDKERLEFLKILAPHIKDYYQQQVIIDAFTFSSGKKDAQKILDQYLP</sequence>
<evidence type="ECO:0000256" key="3">
    <source>
        <dbReference type="SAM" id="SignalP"/>
    </source>
</evidence>
<feature type="domain" description="DUF4476" evidence="5">
    <location>
        <begin position="126"/>
        <end position="210"/>
    </location>
</feature>
<feature type="domain" description="DUF4476" evidence="5">
    <location>
        <begin position="221"/>
        <end position="309"/>
    </location>
</feature>
<name>A0AAW5N688_9BACT</name>
<feature type="chain" id="PRO_5043812127" evidence="3">
    <location>
        <begin position="19"/>
        <end position="314"/>
    </location>
</feature>
<dbReference type="RefSeq" id="WP_258335556.1">
    <property type="nucleotide sequence ID" value="NZ_JANRHJ010000005.1"/>
</dbReference>
<dbReference type="InterPro" id="IPR007450">
    <property type="entry name" value="BamE_dom"/>
</dbReference>
<keyword evidence="7" id="KW-1185">Reference proteome</keyword>
<dbReference type="AlphaFoldDB" id="A0AAW5N688"/>
<dbReference type="EMBL" id="JANRHJ010000005">
    <property type="protein sequence ID" value="MCR8873425.1"/>
    <property type="molecule type" value="Genomic_DNA"/>
</dbReference>
<evidence type="ECO:0000256" key="2">
    <source>
        <dbReference type="ARBA" id="ARBA00023136"/>
    </source>
</evidence>
<dbReference type="InterPro" id="IPR037873">
    <property type="entry name" value="BamE-like"/>
</dbReference>
<dbReference type="Proteomes" id="UP001204579">
    <property type="component" value="Unassembled WGS sequence"/>
</dbReference>
<dbReference type="PROSITE" id="PS51257">
    <property type="entry name" value="PROKAR_LIPOPROTEIN"/>
    <property type="match status" value="1"/>
</dbReference>
<evidence type="ECO:0000313" key="7">
    <source>
        <dbReference type="Proteomes" id="UP001204579"/>
    </source>
</evidence>
<dbReference type="InterPro" id="IPR028011">
    <property type="entry name" value="DUF4476"/>
</dbReference>
<evidence type="ECO:0000256" key="1">
    <source>
        <dbReference type="ARBA" id="ARBA00022729"/>
    </source>
</evidence>
<evidence type="ECO:0000259" key="5">
    <source>
        <dbReference type="Pfam" id="PF14771"/>
    </source>
</evidence>
<reference evidence="6 7" key="1">
    <citation type="submission" date="2022-08" db="EMBL/GenBank/DDBJ databases">
        <authorList>
            <person name="Zeman M."/>
            <person name="Kubasova T."/>
        </authorList>
    </citation>
    <scope>NUCLEOTIDE SEQUENCE [LARGE SCALE GENOMIC DNA]</scope>
    <source>
        <strain evidence="6 7">ET62</strain>
    </source>
</reference>
<gene>
    <name evidence="6" type="ORF">NW209_05235</name>
</gene>
<keyword evidence="2" id="KW-0472">Membrane</keyword>
<evidence type="ECO:0000313" key="6">
    <source>
        <dbReference type="EMBL" id="MCR8873425.1"/>
    </source>
</evidence>
<evidence type="ECO:0000259" key="4">
    <source>
        <dbReference type="Pfam" id="PF04355"/>
    </source>
</evidence>
<dbReference type="Pfam" id="PF14771">
    <property type="entry name" value="DUF4476"/>
    <property type="match status" value="2"/>
</dbReference>
<feature type="signal peptide" evidence="3">
    <location>
        <begin position="1"/>
        <end position="18"/>
    </location>
</feature>
<proteinExistence type="predicted"/>
<dbReference type="Pfam" id="PF04355">
    <property type="entry name" value="BamE"/>
    <property type="match status" value="1"/>
</dbReference>
<dbReference type="Gene3D" id="3.30.1450.10">
    <property type="match status" value="1"/>
</dbReference>
<dbReference type="GO" id="GO:0019867">
    <property type="term" value="C:outer membrane"/>
    <property type="evidence" value="ECO:0007669"/>
    <property type="project" value="InterPro"/>
</dbReference>
<feature type="domain" description="Outer membrane protein assembly factor BamE" evidence="4">
    <location>
        <begin position="33"/>
        <end position="87"/>
    </location>
</feature>
<dbReference type="InterPro" id="IPR042616">
    <property type="entry name" value="PROSER1"/>
</dbReference>
<keyword evidence="1 3" id="KW-0732">Signal</keyword>
<organism evidence="6 7">
    <name type="scientific">Phocaeicola barnesiae</name>
    <dbReference type="NCBI Taxonomy" id="376804"/>
    <lineage>
        <taxon>Bacteria</taxon>
        <taxon>Pseudomonadati</taxon>
        <taxon>Bacteroidota</taxon>
        <taxon>Bacteroidia</taxon>
        <taxon>Bacteroidales</taxon>
        <taxon>Bacteroidaceae</taxon>
        <taxon>Phocaeicola</taxon>
    </lineage>
</organism>
<comment type="caution">
    <text evidence="6">The sequence shown here is derived from an EMBL/GenBank/DDBJ whole genome shotgun (WGS) entry which is preliminary data.</text>
</comment>
<dbReference type="PANTHER" id="PTHR14880">
    <property type="entry name" value="PROLINE AND SERINE-RICH PROTEIN 1"/>
    <property type="match status" value="1"/>
</dbReference>
<accession>A0AAW5N688</accession>
<dbReference type="PANTHER" id="PTHR14880:SF2">
    <property type="entry name" value="PROLINE AND SERINE-RICH PROTEIN 1"/>
    <property type="match status" value="1"/>
</dbReference>